<evidence type="ECO:0000256" key="1">
    <source>
        <dbReference type="SAM" id="Phobius"/>
    </source>
</evidence>
<dbReference type="AlphaFoldDB" id="A0A543FN55"/>
<keyword evidence="1" id="KW-1133">Transmembrane helix</keyword>
<proteinExistence type="predicted"/>
<gene>
    <name evidence="2" type="ORF">FB388_6659</name>
</gene>
<keyword evidence="1" id="KW-0812">Transmembrane</keyword>
<accession>A0A543FN55</accession>
<dbReference type="EMBL" id="VFPH01000003">
    <property type="protein sequence ID" value="TQM35231.1"/>
    <property type="molecule type" value="Genomic_DNA"/>
</dbReference>
<keyword evidence="1" id="KW-0472">Membrane</keyword>
<sequence>MTTPGADERLREALGALAAGVRADPDAYRRASSGWRRRYRRRRLVLAILAAVVFAAADAVGLWALSQADPNTHVIFSDPVPRPAVPEQVDRIGQP</sequence>
<evidence type="ECO:0000313" key="2">
    <source>
        <dbReference type="EMBL" id="TQM35231.1"/>
    </source>
</evidence>
<dbReference type="RefSeq" id="WP_142106603.1">
    <property type="nucleotide sequence ID" value="NZ_VFPH01000003.1"/>
</dbReference>
<feature type="transmembrane region" description="Helical" evidence="1">
    <location>
        <begin position="44"/>
        <end position="65"/>
    </location>
</feature>
<comment type="caution">
    <text evidence="2">The sequence shown here is derived from an EMBL/GenBank/DDBJ whole genome shotgun (WGS) entry which is preliminary data.</text>
</comment>
<reference evidence="2 3" key="1">
    <citation type="submission" date="2019-06" db="EMBL/GenBank/DDBJ databases">
        <title>Sequencing the genomes of 1000 actinobacteria strains.</title>
        <authorList>
            <person name="Klenk H.-P."/>
        </authorList>
    </citation>
    <scope>NUCLEOTIDE SEQUENCE [LARGE SCALE GENOMIC DNA]</scope>
    <source>
        <strain evidence="2 3">DSM 45511</strain>
    </source>
</reference>
<evidence type="ECO:0000313" key="3">
    <source>
        <dbReference type="Proteomes" id="UP000319818"/>
    </source>
</evidence>
<dbReference type="Proteomes" id="UP000319818">
    <property type="component" value="Unassembled WGS sequence"/>
</dbReference>
<name>A0A543FN55_9PSEU</name>
<organism evidence="2 3">
    <name type="scientific">Pseudonocardia cypriaca</name>
    <dbReference type="NCBI Taxonomy" id="882449"/>
    <lineage>
        <taxon>Bacteria</taxon>
        <taxon>Bacillati</taxon>
        <taxon>Actinomycetota</taxon>
        <taxon>Actinomycetes</taxon>
        <taxon>Pseudonocardiales</taxon>
        <taxon>Pseudonocardiaceae</taxon>
        <taxon>Pseudonocardia</taxon>
    </lineage>
</organism>
<keyword evidence="3" id="KW-1185">Reference proteome</keyword>
<dbReference type="OrthoDB" id="3577896at2"/>
<protein>
    <submittedName>
        <fullName evidence="2">Uncharacterized protein</fullName>
    </submittedName>
</protein>